<dbReference type="OrthoDB" id="9782546at2"/>
<feature type="domain" description="Quinolinate phosphoribosyl transferase N-terminal" evidence="15">
    <location>
        <begin position="20"/>
        <end position="105"/>
    </location>
</feature>
<evidence type="ECO:0000256" key="8">
    <source>
        <dbReference type="ARBA" id="ARBA00022679"/>
    </source>
</evidence>
<dbReference type="PANTHER" id="PTHR32179">
    <property type="entry name" value="NICOTINATE-NUCLEOTIDE PYROPHOSPHORYLASE [CARBOXYLATING]"/>
    <property type="match status" value="1"/>
</dbReference>
<organism evidence="16 17">
    <name type="scientific">Desulfosarcina alkanivorans</name>
    <dbReference type="NCBI Taxonomy" id="571177"/>
    <lineage>
        <taxon>Bacteria</taxon>
        <taxon>Pseudomonadati</taxon>
        <taxon>Thermodesulfobacteriota</taxon>
        <taxon>Desulfobacteria</taxon>
        <taxon>Desulfobacterales</taxon>
        <taxon>Desulfosarcinaceae</taxon>
        <taxon>Desulfosarcina</taxon>
    </lineage>
</organism>
<dbReference type="EC" id="2.4.2.19" evidence="5"/>
<dbReference type="InterPro" id="IPR022412">
    <property type="entry name" value="Quinolinate_PRibosylTrfase_N"/>
</dbReference>
<dbReference type="GO" id="GO:0004514">
    <property type="term" value="F:nicotinate-nucleotide diphosphorylase (carboxylating) activity"/>
    <property type="evidence" value="ECO:0007669"/>
    <property type="project" value="UniProtKB-EC"/>
</dbReference>
<dbReference type="SUPFAM" id="SSF51690">
    <property type="entry name" value="Nicotinate/Quinolinate PRTase C-terminal domain-like"/>
    <property type="match status" value="1"/>
</dbReference>
<dbReference type="PIRSF" id="PIRSF006250">
    <property type="entry name" value="NadC_ModD"/>
    <property type="match status" value="1"/>
</dbReference>
<feature type="binding site" evidence="13">
    <location>
        <position position="192"/>
    </location>
    <ligand>
        <name>substrate</name>
    </ligand>
</feature>
<evidence type="ECO:0000259" key="14">
    <source>
        <dbReference type="Pfam" id="PF01729"/>
    </source>
</evidence>
<protein>
    <recommendedName>
        <fullName evidence="11">Probable nicotinate-nucleotide pyrophosphorylase [carboxylating]</fullName>
        <ecNumber evidence="5">2.4.2.19</ecNumber>
    </recommendedName>
    <alternativeName>
        <fullName evidence="9">Quinolinate phosphoribosyltransferase [decarboxylating]</fullName>
    </alternativeName>
</protein>
<evidence type="ECO:0000256" key="13">
    <source>
        <dbReference type="PIRSR" id="PIRSR006250-1"/>
    </source>
</evidence>
<evidence type="ECO:0000256" key="4">
    <source>
        <dbReference type="ARBA" id="ARBA00011218"/>
    </source>
</evidence>
<dbReference type="SUPFAM" id="SSF54675">
    <property type="entry name" value="Nicotinate/Quinolinate PRTase N-terminal domain-like"/>
    <property type="match status" value="1"/>
</dbReference>
<reference evidence="16 17" key="1">
    <citation type="submission" date="2019-11" db="EMBL/GenBank/DDBJ databases">
        <title>Comparative genomics of hydrocarbon-degrading Desulfosarcina strains.</title>
        <authorList>
            <person name="Watanabe M."/>
            <person name="Kojima H."/>
            <person name="Fukui M."/>
        </authorList>
    </citation>
    <scope>NUCLEOTIDE SEQUENCE [LARGE SCALE GENOMIC DNA]</scope>
    <source>
        <strain evidence="16 17">PL12</strain>
    </source>
</reference>
<dbReference type="InterPro" id="IPR036068">
    <property type="entry name" value="Nicotinate_pribotase-like_C"/>
</dbReference>
<dbReference type="NCBIfam" id="TIGR00078">
    <property type="entry name" value="nadC"/>
    <property type="match status" value="1"/>
</dbReference>
<dbReference type="FunFam" id="3.20.20.70:FF:000030">
    <property type="entry name" value="Nicotinate-nucleotide pyrophosphorylase, carboxylating"/>
    <property type="match status" value="1"/>
</dbReference>
<dbReference type="Pfam" id="PF01729">
    <property type="entry name" value="QRPTase_C"/>
    <property type="match status" value="1"/>
</dbReference>
<evidence type="ECO:0000256" key="2">
    <source>
        <dbReference type="ARBA" id="ARBA00004893"/>
    </source>
</evidence>
<feature type="binding site" evidence="13">
    <location>
        <position position="162"/>
    </location>
    <ligand>
        <name>substrate</name>
    </ligand>
</feature>
<dbReference type="PANTHER" id="PTHR32179:SF3">
    <property type="entry name" value="NICOTINATE-NUCLEOTIDE PYROPHOSPHORYLASE [CARBOXYLATING]"/>
    <property type="match status" value="1"/>
</dbReference>
<dbReference type="InterPro" id="IPR013785">
    <property type="entry name" value="Aldolase_TIM"/>
</dbReference>
<comment type="function">
    <text evidence="1">Involved in the catabolism of quinolinic acid (QA).</text>
</comment>
<dbReference type="Proteomes" id="UP000427906">
    <property type="component" value="Chromosome"/>
</dbReference>
<evidence type="ECO:0000256" key="11">
    <source>
        <dbReference type="ARBA" id="ARBA00069173"/>
    </source>
</evidence>
<feature type="domain" description="Quinolinate phosphoribosyl transferase C-terminal" evidence="14">
    <location>
        <begin position="107"/>
        <end position="271"/>
    </location>
</feature>
<feature type="binding site" evidence="13">
    <location>
        <begin position="128"/>
        <end position="130"/>
    </location>
    <ligand>
        <name>substrate</name>
    </ligand>
</feature>
<feature type="binding site" evidence="13">
    <location>
        <begin position="257"/>
        <end position="259"/>
    </location>
    <ligand>
        <name>substrate</name>
    </ligand>
</feature>
<dbReference type="InterPro" id="IPR027277">
    <property type="entry name" value="NadC/ModD"/>
</dbReference>
<dbReference type="EMBL" id="AP021874">
    <property type="protein sequence ID" value="BBO67880.1"/>
    <property type="molecule type" value="Genomic_DNA"/>
</dbReference>
<keyword evidence="7 12" id="KW-0328">Glycosyltransferase</keyword>
<dbReference type="InterPro" id="IPR002638">
    <property type="entry name" value="Quinolinate_PRibosylTrfase_C"/>
</dbReference>
<feature type="binding site" evidence="13">
    <location>
        <position position="152"/>
    </location>
    <ligand>
        <name>substrate</name>
    </ligand>
</feature>
<feature type="binding site" evidence="13">
    <location>
        <position position="95"/>
    </location>
    <ligand>
        <name>substrate</name>
    </ligand>
</feature>
<dbReference type="GO" id="GO:0009435">
    <property type="term" value="P:NAD+ biosynthetic process"/>
    <property type="evidence" value="ECO:0007669"/>
    <property type="project" value="UniProtKB-UniPathway"/>
</dbReference>
<dbReference type="UniPathway" id="UPA00253">
    <property type="reaction ID" value="UER00331"/>
</dbReference>
<dbReference type="Gene3D" id="3.20.20.70">
    <property type="entry name" value="Aldolase class I"/>
    <property type="match status" value="1"/>
</dbReference>
<evidence type="ECO:0000259" key="15">
    <source>
        <dbReference type="Pfam" id="PF02749"/>
    </source>
</evidence>
<comment type="subunit">
    <text evidence="4">Hexamer formed by 3 homodimers.</text>
</comment>
<comment type="catalytic activity">
    <reaction evidence="10">
        <text>nicotinate beta-D-ribonucleotide + CO2 + diphosphate = quinolinate + 5-phospho-alpha-D-ribose 1-diphosphate + 2 H(+)</text>
        <dbReference type="Rhea" id="RHEA:12733"/>
        <dbReference type="ChEBI" id="CHEBI:15378"/>
        <dbReference type="ChEBI" id="CHEBI:16526"/>
        <dbReference type="ChEBI" id="CHEBI:29959"/>
        <dbReference type="ChEBI" id="CHEBI:33019"/>
        <dbReference type="ChEBI" id="CHEBI:57502"/>
        <dbReference type="ChEBI" id="CHEBI:58017"/>
        <dbReference type="EC" id="2.4.2.19"/>
    </reaction>
</comment>
<keyword evidence="8 12" id="KW-0808">Transferase</keyword>
<evidence type="ECO:0000313" key="17">
    <source>
        <dbReference type="Proteomes" id="UP000427906"/>
    </source>
</evidence>
<evidence type="ECO:0000256" key="7">
    <source>
        <dbReference type="ARBA" id="ARBA00022676"/>
    </source>
</evidence>
<gene>
    <name evidence="16" type="primary">nadC</name>
    <name evidence="16" type="ORF">DSCA_18100</name>
</gene>
<comment type="pathway">
    <text evidence="2">Cofactor biosynthesis; NAD(+) biosynthesis; nicotinate D-ribonucleotide from quinolinate: step 1/1.</text>
</comment>
<evidence type="ECO:0000256" key="10">
    <source>
        <dbReference type="ARBA" id="ARBA00047445"/>
    </source>
</evidence>
<keyword evidence="6" id="KW-0662">Pyridine nucleotide biosynthesis</keyword>
<feature type="binding site" evidence="13">
    <location>
        <position position="213"/>
    </location>
    <ligand>
        <name>substrate</name>
    </ligand>
</feature>
<proteinExistence type="inferred from homology"/>
<evidence type="ECO:0000256" key="6">
    <source>
        <dbReference type="ARBA" id="ARBA00022642"/>
    </source>
</evidence>
<evidence type="ECO:0000256" key="9">
    <source>
        <dbReference type="ARBA" id="ARBA00033102"/>
    </source>
</evidence>
<dbReference type="GO" id="GO:0005737">
    <property type="term" value="C:cytoplasm"/>
    <property type="evidence" value="ECO:0007669"/>
    <property type="project" value="TreeGrafter"/>
</dbReference>
<dbReference type="Gene3D" id="3.90.1170.20">
    <property type="entry name" value="Quinolinate phosphoribosyl transferase, N-terminal domain"/>
    <property type="match status" value="1"/>
</dbReference>
<dbReference type="RefSeq" id="WP_155316093.1">
    <property type="nucleotide sequence ID" value="NZ_AP021874.1"/>
</dbReference>
<keyword evidence="17" id="KW-1185">Reference proteome</keyword>
<dbReference type="InterPro" id="IPR004393">
    <property type="entry name" value="NadC"/>
</dbReference>
<evidence type="ECO:0000256" key="3">
    <source>
        <dbReference type="ARBA" id="ARBA00009400"/>
    </source>
</evidence>
<feature type="binding site" evidence="13">
    <location>
        <begin position="236"/>
        <end position="238"/>
    </location>
    <ligand>
        <name>substrate</name>
    </ligand>
</feature>
<dbReference type="CDD" id="cd01572">
    <property type="entry name" value="QPRTase"/>
    <property type="match status" value="1"/>
</dbReference>
<evidence type="ECO:0000256" key="5">
    <source>
        <dbReference type="ARBA" id="ARBA00011944"/>
    </source>
</evidence>
<evidence type="ECO:0000313" key="16">
    <source>
        <dbReference type="EMBL" id="BBO67880.1"/>
    </source>
</evidence>
<name>A0A5K7YIG4_9BACT</name>
<dbReference type="GO" id="GO:0034213">
    <property type="term" value="P:quinolinate catabolic process"/>
    <property type="evidence" value="ECO:0007669"/>
    <property type="project" value="TreeGrafter"/>
</dbReference>
<evidence type="ECO:0000256" key="12">
    <source>
        <dbReference type="PIRNR" id="PIRNR006250"/>
    </source>
</evidence>
<dbReference type="InterPro" id="IPR037128">
    <property type="entry name" value="Quinolinate_PRibosylTase_N_sf"/>
</dbReference>
<dbReference type="FunFam" id="3.90.1170.20:FF:000001">
    <property type="entry name" value="Nicotinate-nucleotide diphosphorylase (Carboxylating)"/>
    <property type="match status" value="1"/>
</dbReference>
<dbReference type="AlphaFoldDB" id="A0A5K7YIG4"/>
<accession>A0A5K7YIG4</accession>
<sequence>MHTTDDLIQLALKEDIGPGDITTGNLVAPETRGTGIIIAKQDLVIAGLGVAGRVFSALEPEIEFDALFTDGDRIPSGSTVARIRGTLGTLLKGERTALNFLQRLSGIATQARDYVGEVAGTSVKLVDTRKTTPGWRVLEKYAVRVGGAHNHRMGLYDGVLIKDNHIAVSGGIANAVKKARAAISHLVKIEVEASTQKEVQEALTAGADIIMLDNMDLDQIGRAVRLIDKRALVEVSGGVTRRRLGELARTGVDLISIGALTHSAVAVDLSMTITAN</sequence>
<evidence type="ECO:0000256" key="1">
    <source>
        <dbReference type="ARBA" id="ARBA00003237"/>
    </source>
</evidence>
<dbReference type="Pfam" id="PF02749">
    <property type="entry name" value="QRPTase_N"/>
    <property type="match status" value="1"/>
</dbReference>
<comment type="similarity">
    <text evidence="3 12">Belongs to the NadC/ModD family.</text>
</comment>
<dbReference type="KEGG" id="dalk:DSCA_18100"/>